<evidence type="ECO:0000256" key="1">
    <source>
        <dbReference type="SAM" id="SignalP"/>
    </source>
</evidence>
<feature type="signal peptide" evidence="1">
    <location>
        <begin position="1"/>
        <end position="20"/>
    </location>
</feature>
<comment type="caution">
    <text evidence="2">The sequence shown here is derived from an EMBL/GenBank/DDBJ whole genome shotgun (WGS) entry which is preliminary data.</text>
</comment>
<evidence type="ECO:0000313" key="3">
    <source>
        <dbReference type="Proteomes" id="UP000187429"/>
    </source>
</evidence>
<keyword evidence="1" id="KW-0732">Signal</keyword>
<reference evidence="3" key="1">
    <citation type="submission" date="2017-01" db="EMBL/GenBank/DDBJ databases">
        <authorList>
            <person name="Wang Y."/>
            <person name="White M."/>
            <person name="Kvist S."/>
            <person name="Moncalvo J.-M."/>
        </authorList>
    </citation>
    <scope>NUCLEOTIDE SEQUENCE [LARGE SCALE GENOMIC DNA]</scope>
    <source>
        <strain evidence="3">ID-206-W2</strain>
    </source>
</reference>
<keyword evidence="3" id="KW-1185">Reference proteome</keyword>
<proteinExistence type="predicted"/>
<dbReference type="Proteomes" id="UP000187429">
    <property type="component" value="Unassembled WGS sequence"/>
</dbReference>
<organism evidence="2 3">
    <name type="scientific">Smittium culicis</name>
    <dbReference type="NCBI Taxonomy" id="133412"/>
    <lineage>
        <taxon>Eukaryota</taxon>
        <taxon>Fungi</taxon>
        <taxon>Fungi incertae sedis</taxon>
        <taxon>Zoopagomycota</taxon>
        <taxon>Kickxellomycotina</taxon>
        <taxon>Harpellomycetes</taxon>
        <taxon>Harpellales</taxon>
        <taxon>Legeriomycetaceae</taxon>
        <taxon>Smittium</taxon>
    </lineage>
</organism>
<accession>A0A1R1XMY1</accession>
<feature type="chain" id="PRO_5010276214" evidence="1">
    <location>
        <begin position="21"/>
        <end position="127"/>
    </location>
</feature>
<gene>
    <name evidence="2" type="ORF">AYI69_g8001</name>
</gene>
<dbReference type="EMBL" id="LSSM01004048">
    <property type="protein sequence ID" value="OMJ15993.1"/>
    <property type="molecule type" value="Genomic_DNA"/>
</dbReference>
<evidence type="ECO:0000313" key="2">
    <source>
        <dbReference type="EMBL" id="OMJ15993.1"/>
    </source>
</evidence>
<protein>
    <submittedName>
        <fullName evidence="2">Uncharacterized protein</fullName>
    </submittedName>
</protein>
<name>A0A1R1XMY1_9FUNG</name>
<sequence length="127" mass="14270">MLKSGILIIFALMCLNGAYSQSAGNAAVNFSNTSNFFGNRRQITHRFGICRNLGSVNAIRVKTLEDSEVLLYNGYNCSNLVSRIDVCGTLTEKNLRSTYRIRRLSIMVLPKSNACKYPKRKHNDNCD</sequence>
<dbReference type="AlphaFoldDB" id="A0A1R1XMY1"/>